<gene>
    <name evidence="1" type="ORF">BDV98DRAFT_260635</name>
</gene>
<dbReference type="EMBL" id="ML178846">
    <property type="protein sequence ID" value="TFK97603.1"/>
    <property type="molecule type" value="Genomic_DNA"/>
</dbReference>
<proteinExistence type="predicted"/>
<sequence length="64" mass="7221">MASSPRLHLFLSPVERLQETVVQCILLSSHKAYCDPATFSAAPLCIYALRNALQLIDRYPEEET</sequence>
<dbReference type="Proteomes" id="UP000305067">
    <property type="component" value="Unassembled WGS sequence"/>
</dbReference>
<evidence type="ECO:0000313" key="2">
    <source>
        <dbReference type="Proteomes" id="UP000305067"/>
    </source>
</evidence>
<dbReference type="AlphaFoldDB" id="A0A5C3QH37"/>
<evidence type="ECO:0000313" key="1">
    <source>
        <dbReference type="EMBL" id="TFK97603.1"/>
    </source>
</evidence>
<keyword evidence="2" id="KW-1185">Reference proteome</keyword>
<name>A0A5C3QH37_9AGAR</name>
<protein>
    <submittedName>
        <fullName evidence="1">Uncharacterized protein</fullName>
    </submittedName>
</protein>
<accession>A0A5C3QH37</accession>
<organism evidence="1 2">
    <name type="scientific">Pterulicium gracile</name>
    <dbReference type="NCBI Taxonomy" id="1884261"/>
    <lineage>
        <taxon>Eukaryota</taxon>
        <taxon>Fungi</taxon>
        <taxon>Dikarya</taxon>
        <taxon>Basidiomycota</taxon>
        <taxon>Agaricomycotina</taxon>
        <taxon>Agaricomycetes</taxon>
        <taxon>Agaricomycetidae</taxon>
        <taxon>Agaricales</taxon>
        <taxon>Pleurotineae</taxon>
        <taxon>Pterulaceae</taxon>
        <taxon>Pterulicium</taxon>
    </lineage>
</organism>
<reference evidence="1 2" key="1">
    <citation type="journal article" date="2019" name="Nat. Ecol. Evol.">
        <title>Megaphylogeny resolves global patterns of mushroom evolution.</title>
        <authorList>
            <person name="Varga T."/>
            <person name="Krizsan K."/>
            <person name="Foldi C."/>
            <person name="Dima B."/>
            <person name="Sanchez-Garcia M."/>
            <person name="Sanchez-Ramirez S."/>
            <person name="Szollosi G.J."/>
            <person name="Szarkandi J.G."/>
            <person name="Papp V."/>
            <person name="Albert L."/>
            <person name="Andreopoulos W."/>
            <person name="Angelini C."/>
            <person name="Antonin V."/>
            <person name="Barry K.W."/>
            <person name="Bougher N.L."/>
            <person name="Buchanan P."/>
            <person name="Buyck B."/>
            <person name="Bense V."/>
            <person name="Catcheside P."/>
            <person name="Chovatia M."/>
            <person name="Cooper J."/>
            <person name="Damon W."/>
            <person name="Desjardin D."/>
            <person name="Finy P."/>
            <person name="Geml J."/>
            <person name="Haridas S."/>
            <person name="Hughes K."/>
            <person name="Justo A."/>
            <person name="Karasinski D."/>
            <person name="Kautmanova I."/>
            <person name="Kiss B."/>
            <person name="Kocsube S."/>
            <person name="Kotiranta H."/>
            <person name="LaButti K.M."/>
            <person name="Lechner B.E."/>
            <person name="Liimatainen K."/>
            <person name="Lipzen A."/>
            <person name="Lukacs Z."/>
            <person name="Mihaltcheva S."/>
            <person name="Morgado L.N."/>
            <person name="Niskanen T."/>
            <person name="Noordeloos M.E."/>
            <person name="Ohm R.A."/>
            <person name="Ortiz-Santana B."/>
            <person name="Ovrebo C."/>
            <person name="Racz N."/>
            <person name="Riley R."/>
            <person name="Savchenko A."/>
            <person name="Shiryaev A."/>
            <person name="Soop K."/>
            <person name="Spirin V."/>
            <person name="Szebenyi C."/>
            <person name="Tomsovsky M."/>
            <person name="Tulloss R.E."/>
            <person name="Uehling J."/>
            <person name="Grigoriev I.V."/>
            <person name="Vagvolgyi C."/>
            <person name="Papp T."/>
            <person name="Martin F.M."/>
            <person name="Miettinen O."/>
            <person name="Hibbett D.S."/>
            <person name="Nagy L.G."/>
        </authorList>
    </citation>
    <scope>NUCLEOTIDE SEQUENCE [LARGE SCALE GENOMIC DNA]</scope>
    <source>
        <strain evidence="1 2">CBS 309.79</strain>
    </source>
</reference>